<reference evidence="1" key="1">
    <citation type="submission" date="2015-10" db="EMBL/GenBank/DDBJ databases">
        <authorList>
            <person name="Gilbert D.G."/>
        </authorList>
    </citation>
    <scope>NUCLEOTIDE SEQUENCE</scope>
</reference>
<protein>
    <submittedName>
        <fullName evidence="1">Uncharacterized protein</fullName>
    </submittedName>
</protein>
<gene>
    <name evidence="1" type="ORF">MGWOODY_Smn1035</name>
</gene>
<accession>A0A160TLY8</accession>
<proteinExistence type="predicted"/>
<sequence length="75" mass="8679">MNPEGKEVAMTRLLLRLVRLNNHDTRAVPPIPRKRPIARWVRAADGSLRCLWDDRRRAADVSSPERRPTPVRESV</sequence>
<organism evidence="1">
    <name type="scientific">hydrothermal vent metagenome</name>
    <dbReference type="NCBI Taxonomy" id="652676"/>
    <lineage>
        <taxon>unclassified sequences</taxon>
        <taxon>metagenomes</taxon>
        <taxon>ecological metagenomes</taxon>
    </lineage>
</organism>
<evidence type="ECO:0000313" key="1">
    <source>
        <dbReference type="EMBL" id="CUS45137.1"/>
    </source>
</evidence>
<dbReference type="AlphaFoldDB" id="A0A160TLY8"/>
<name>A0A160TLY8_9ZZZZ</name>
<dbReference type="EMBL" id="CZQE01000214">
    <property type="protein sequence ID" value="CUS45137.1"/>
    <property type="molecule type" value="Genomic_DNA"/>
</dbReference>